<dbReference type="InterPro" id="IPR036390">
    <property type="entry name" value="WH_DNA-bd_sf"/>
</dbReference>
<dbReference type="InterPro" id="IPR058163">
    <property type="entry name" value="LysR-type_TF_proteobact-type"/>
</dbReference>
<dbReference type="SUPFAM" id="SSF46785">
    <property type="entry name" value="Winged helix' DNA-binding domain"/>
    <property type="match status" value="1"/>
</dbReference>
<feature type="domain" description="HTH lysR-type" evidence="5">
    <location>
        <begin position="1"/>
        <end position="57"/>
    </location>
</feature>
<dbReference type="Gene3D" id="3.40.190.290">
    <property type="match status" value="1"/>
</dbReference>
<dbReference type="Pfam" id="PF03466">
    <property type="entry name" value="LysR_substrate"/>
    <property type="match status" value="1"/>
</dbReference>
<accession>A0A2I7N344</accession>
<dbReference type="PANTHER" id="PTHR30537">
    <property type="entry name" value="HTH-TYPE TRANSCRIPTIONAL REGULATOR"/>
    <property type="match status" value="1"/>
</dbReference>
<keyword evidence="7" id="KW-1185">Reference proteome</keyword>
<dbReference type="Pfam" id="PF00126">
    <property type="entry name" value="HTH_1"/>
    <property type="match status" value="1"/>
</dbReference>
<dbReference type="AlphaFoldDB" id="A0A2I7N344"/>
<dbReference type="EMBL" id="CP024847">
    <property type="protein sequence ID" value="AUR50860.1"/>
    <property type="molecule type" value="Genomic_DNA"/>
</dbReference>
<comment type="similarity">
    <text evidence="1">Belongs to the LysR transcriptional regulatory family.</text>
</comment>
<evidence type="ECO:0000256" key="4">
    <source>
        <dbReference type="ARBA" id="ARBA00023163"/>
    </source>
</evidence>
<dbReference type="Gene3D" id="1.10.10.10">
    <property type="entry name" value="Winged helix-like DNA-binding domain superfamily/Winged helix DNA-binding domain"/>
    <property type="match status" value="1"/>
</dbReference>
<dbReference type="InterPro" id="IPR036388">
    <property type="entry name" value="WH-like_DNA-bd_sf"/>
</dbReference>
<keyword evidence="3" id="KW-0238">DNA-binding</keyword>
<keyword evidence="4" id="KW-0804">Transcription</keyword>
<evidence type="ECO:0000256" key="3">
    <source>
        <dbReference type="ARBA" id="ARBA00023125"/>
    </source>
</evidence>
<dbReference type="InterPro" id="IPR000847">
    <property type="entry name" value="LysR_HTH_N"/>
</dbReference>
<dbReference type="InterPro" id="IPR005119">
    <property type="entry name" value="LysR_subst-bd"/>
</dbReference>
<dbReference type="PANTHER" id="PTHR30537:SF3">
    <property type="entry name" value="TRANSCRIPTIONAL REGULATORY PROTEIN"/>
    <property type="match status" value="1"/>
</dbReference>
<keyword evidence="2" id="KW-0805">Transcription regulation</keyword>
<protein>
    <recommendedName>
        <fullName evidence="5">HTH lysR-type domain-containing protein</fullName>
    </recommendedName>
</protein>
<dbReference type="GO" id="GO:0043565">
    <property type="term" value="F:sequence-specific DNA binding"/>
    <property type="evidence" value="ECO:0007669"/>
    <property type="project" value="TreeGrafter"/>
</dbReference>
<dbReference type="Proteomes" id="UP000236655">
    <property type="component" value="Chromosome"/>
</dbReference>
<evidence type="ECO:0000259" key="5">
    <source>
        <dbReference type="PROSITE" id="PS50931"/>
    </source>
</evidence>
<name>A0A2I7N344_9NEIS</name>
<dbReference type="GO" id="GO:0003700">
    <property type="term" value="F:DNA-binding transcription factor activity"/>
    <property type="evidence" value="ECO:0007669"/>
    <property type="project" value="InterPro"/>
</dbReference>
<reference evidence="7" key="1">
    <citation type="submission" date="2017-11" db="EMBL/GenBank/DDBJ databases">
        <authorList>
            <person name="Chan K.G."/>
            <person name="Lee L.S."/>
        </authorList>
    </citation>
    <scope>NUCLEOTIDE SEQUENCE [LARGE SCALE GENOMIC DNA]</scope>
    <source>
        <strain evidence="7">DSM 100970</strain>
    </source>
</reference>
<sequence>MIDDILLFLKVVDAGSILAAEKKLSIPHSTAARRIDGLEAKVGKTLLNRSPQGVSLTEDGRFFYDCFKSYERKLNDLFEENEISIEGKLNVVLPFTFANNLLIPEISNLLLKYPDLELNIVHNFNKFNMKKELYDLAITDYEPLQQSQKIKKIGRTKLLLLCTPEYAINYGLLNKVEDAYKHFIVCRSDLEGLESNTIKLFSEDDAKMVELEVKRKITLSSFVEAKSFIMGHQGIAELPEYLVQEELASNQLIRLFPEFHAGYIDYYLLRNINENDPKFKAFMTYINKIFDNLSVSTSERSFVDKVYG</sequence>
<dbReference type="PROSITE" id="PS50931">
    <property type="entry name" value="HTH_LYSR"/>
    <property type="match status" value="1"/>
</dbReference>
<dbReference type="RefSeq" id="WP_102950160.1">
    <property type="nucleotide sequence ID" value="NZ_CP024847.1"/>
</dbReference>
<dbReference type="OrthoDB" id="570111at2"/>
<evidence type="ECO:0000256" key="2">
    <source>
        <dbReference type="ARBA" id="ARBA00023015"/>
    </source>
</evidence>
<organism evidence="6 7">
    <name type="scientific">Aquella oligotrophica</name>
    <dbReference type="NCBI Taxonomy" id="2067065"/>
    <lineage>
        <taxon>Bacteria</taxon>
        <taxon>Pseudomonadati</taxon>
        <taxon>Pseudomonadota</taxon>
        <taxon>Betaproteobacteria</taxon>
        <taxon>Neisseriales</taxon>
        <taxon>Neisseriaceae</taxon>
        <taxon>Aquella</taxon>
    </lineage>
</organism>
<evidence type="ECO:0000313" key="7">
    <source>
        <dbReference type="Proteomes" id="UP000236655"/>
    </source>
</evidence>
<gene>
    <name evidence="6" type="ORF">CUN60_00605</name>
</gene>
<evidence type="ECO:0000256" key="1">
    <source>
        <dbReference type="ARBA" id="ARBA00009437"/>
    </source>
</evidence>
<dbReference type="KEGG" id="nba:CUN60_00605"/>
<proteinExistence type="inferred from homology"/>
<dbReference type="SUPFAM" id="SSF53850">
    <property type="entry name" value="Periplasmic binding protein-like II"/>
    <property type="match status" value="1"/>
</dbReference>
<dbReference type="GO" id="GO:0006351">
    <property type="term" value="P:DNA-templated transcription"/>
    <property type="evidence" value="ECO:0007669"/>
    <property type="project" value="TreeGrafter"/>
</dbReference>
<evidence type="ECO:0000313" key="6">
    <source>
        <dbReference type="EMBL" id="AUR50860.1"/>
    </source>
</evidence>